<evidence type="ECO:0000256" key="9">
    <source>
        <dbReference type="ARBA" id="ARBA00023288"/>
    </source>
</evidence>
<dbReference type="GO" id="GO:0140267">
    <property type="term" value="P:symbiont entry into host cell via permeabilization of host membrane"/>
    <property type="evidence" value="ECO:0007669"/>
    <property type="project" value="UniProtKB-KW"/>
</dbReference>
<dbReference type="InterPro" id="IPR009113">
    <property type="entry name" value="Mu1/VP4"/>
</dbReference>
<name>A0A0F7J1F9_9REOV</name>
<keyword evidence="7" id="KW-0946">Virion</keyword>
<dbReference type="Gene3D" id="2.60.120.420">
    <property type="entry name" value="Membrane penetration protein mu1, Chain B, domain 4"/>
    <property type="match status" value="1"/>
</dbReference>
<dbReference type="Proteomes" id="UP000125252">
    <property type="component" value="Genome"/>
</dbReference>
<sequence length="685" mass="74213">FFSASLSHKMGNATSVVQNFNIQGDGNHFAPPAETTSSAVPSLSLNPGLLNPGGKAWVLIDSSLNASDPSSLRLMTSADLSTLSQSAIGNSTGFLPTSGMYAVTAKETLSVITEHAISQFDKLQMACELDRDYLDARGVSPESVNIHNYIVYVDCFVGVSARQAASNFRQHVPVITKSRMTQFMTSAQNVLQVLGPWERDVRELLTILPTSTTAGKITCDMRSVVTFIDDQLSDTSLCRMYPECAAAAVARRNGGIRWKTPETDEAPSLASNDIAASTMGALANTTPLAEKSNSGEESMRLVNDVGVDIVCSRAPISSSVWSRTVEPRSYNIRTLRVEEALWLRECQATTGFDVQYTLPDQATHKHFWLQKGSVVINLEQTGSMMFDVNIAGKDYKKGAFNPDNRKLVLLVMQSKIPFESWTVASQITGIAQVAEVTVYAADSSTPNQKIIGETSLSYLFERETVTTSDTEINTYLLCTWQLDDKQSNDADVWPDAWDGITTLTPLTSGTVTIKGTSVDSVVPSDLVGAYTPESLAAALPNDAGLILANKATKLADAIKKEDDSVVDESSPFSTPIQGVLAVQQLDTVGTRGARALQPPSILKRIASRALHMFLGDPRSILKQAIPVLRDPDVWTGFVQGVRDGIRTKSLSAGVRSVYNNVTATQSVQTWKQGFLTKIQTLFKPS</sequence>
<organism evidence="11 12">
    <name type="scientific">Avian orthoreovirus</name>
    <dbReference type="NCBI Taxonomy" id="38170"/>
    <lineage>
        <taxon>Viruses</taxon>
        <taxon>Riboviria</taxon>
        <taxon>Orthornavirae</taxon>
        <taxon>Duplornaviricota</taxon>
        <taxon>Resentoviricetes</taxon>
        <taxon>Reovirales</taxon>
        <taxon>Spinareoviridae</taxon>
        <taxon>Orthoreovirus</taxon>
        <taxon>Orthoreovirus avis</taxon>
    </lineage>
</organism>
<comment type="subcellular location">
    <subcellularLocation>
        <location evidence="1">Virion</location>
    </subcellularLocation>
</comment>
<evidence type="ECO:0000256" key="10">
    <source>
        <dbReference type="ARBA" id="ARBA00023296"/>
    </source>
</evidence>
<keyword evidence="8" id="KW-0325">Glycoprotein</keyword>
<dbReference type="InterPro" id="IPR036256">
    <property type="entry name" value="Mu1/VP4_sf"/>
</dbReference>
<evidence type="ECO:0000256" key="3">
    <source>
        <dbReference type="ARBA" id="ARBA00022595"/>
    </source>
</evidence>
<evidence type="ECO:0000256" key="1">
    <source>
        <dbReference type="ARBA" id="ARBA00004328"/>
    </source>
</evidence>
<evidence type="ECO:0000256" key="4">
    <source>
        <dbReference type="ARBA" id="ARBA00022648"/>
    </source>
</evidence>
<accession>A0A0F7J1F9</accession>
<keyword evidence="10" id="KW-1160">Virus entry into host cell</keyword>
<proteinExistence type="predicted"/>
<dbReference type="Gene3D" id="1.10.2050.10">
    <property type="entry name" value="Protein mu-1, chain B, domain 3"/>
    <property type="match status" value="1"/>
</dbReference>
<keyword evidence="5" id="KW-0519">Myristate</keyword>
<evidence type="ECO:0000313" key="12">
    <source>
        <dbReference type="Proteomes" id="UP000125252"/>
    </source>
</evidence>
<dbReference type="Pfam" id="PF05993">
    <property type="entry name" value="Reovirus_M2"/>
    <property type="match status" value="1"/>
</dbReference>
<evidence type="ECO:0000256" key="7">
    <source>
        <dbReference type="ARBA" id="ARBA00022844"/>
    </source>
</evidence>
<reference evidence="11 12" key="1">
    <citation type="submission" date="2014-12" db="EMBL/GenBank/DDBJ databases">
        <title>Characterization of ARV isolates in China.</title>
        <authorList>
            <person name="Chu W."/>
        </authorList>
    </citation>
    <scope>NUCLEOTIDE SEQUENCE [LARGE SCALE GENOMIC DNA]</scope>
    <source>
        <strain evidence="11">SD09-1</strain>
    </source>
</reference>
<protein>
    <submittedName>
        <fullName evidence="11">MuB</fullName>
    </submittedName>
</protein>
<dbReference type="InterPro" id="IPR015961">
    <property type="entry name" value="Mu1_membr_pen_domI"/>
</dbReference>
<evidence type="ECO:0000256" key="2">
    <source>
        <dbReference type="ARBA" id="ARBA00022561"/>
    </source>
</evidence>
<dbReference type="EMBL" id="KP288851">
    <property type="protein sequence ID" value="AKH03091.1"/>
    <property type="molecule type" value="Genomic_RNA"/>
</dbReference>
<dbReference type="GO" id="GO:0046812">
    <property type="term" value="F:host cell surface binding"/>
    <property type="evidence" value="ECO:0007669"/>
    <property type="project" value="InterPro"/>
</dbReference>
<dbReference type="InterPro" id="IPR015960">
    <property type="entry name" value="Mu1_membr_pen_domIV"/>
</dbReference>
<keyword evidence="3" id="KW-1162">Viral penetration into host cytoplasm</keyword>
<dbReference type="Gene3D" id="3.90.1370.10">
    <property type="entry name" value="Protein mu-1, chain B, domain 1"/>
    <property type="match status" value="1"/>
</dbReference>
<keyword evidence="6" id="KW-1152">Outer capsid protein</keyword>
<keyword evidence="4" id="KW-1173">Viral penetration via permeabilization of host membrane</keyword>
<keyword evidence="2" id="KW-0167">Capsid protein</keyword>
<dbReference type="GO" id="GO:0039624">
    <property type="term" value="C:viral outer capsid"/>
    <property type="evidence" value="ECO:0007669"/>
    <property type="project" value="UniProtKB-KW"/>
</dbReference>
<evidence type="ECO:0000256" key="5">
    <source>
        <dbReference type="ARBA" id="ARBA00022707"/>
    </source>
</evidence>
<evidence type="ECO:0000313" key="11">
    <source>
        <dbReference type="EMBL" id="AKH03091.1"/>
    </source>
</evidence>
<dbReference type="SUPFAM" id="SSF69908">
    <property type="entry name" value="Membrane penetration protein mu1"/>
    <property type="match status" value="1"/>
</dbReference>
<dbReference type="InterPro" id="IPR015962">
    <property type="entry name" value="Mu1_membr_pen_domII"/>
</dbReference>
<dbReference type="InterPro" id="IPR044937">
    <property type="entry name" value="Mu1_membr_pen_domIII"/>
</dbReference>
<evidence type="ECO:0000256" key="8">
    <source>
        <dbReference type="ARBA" id="ARBA00023180"/>
    </source>
</evidence>
<feature type="non-terminal residue" evidence="11">
    <location>
        <position position="1"/>
    </location>
</feature>
<dbReference type="Gene3D" id="1.10.2040.10">
    <property type="entry name" value="Protein mu-1, chain B, domain 2"/>
    <property type="match status" value="1"/>
</dbReference>
<evidence type="ECO:0000256" key="6">
    <source>
        <dbReference type="ARBA" id="ARBA00022770"/>
    </source>
</evidence>
<keyword evidence="9" id="KW-0449">Lipoprotein</keyword>